<protein>
    <submittedName>
        <fullName evidence="1">Uncharacterized protein</fullName>
    </submittedName>
</protein>
<dbReference type="OrthoDB" id="6013577at2759"/>
<sequence length="352" mass="41345">MDPNDALLAGFLRERSRIFKDIKQFLSMVLKYCLYLEKKTKDSSIKSYMYIAAKIRINLPPLIESLCLIHALYGYPDSSGNETGLWDYCKKAEDEKEDEEHKFWRFKFSDETSTLESICTSLWREPAYMFLEMVRDLCDIDGVDEEASTIGRKWLECLYDTNYLKPKTWAEVVADKKRPECFGVSVGVRTFVRPLFLYIKLSQLRKNGNNHVKLEDVNAFRRIINGKKNHDSKSEYTKSEKCGSCEIFFAGCKDTNKKNINMFGNCAEYDVIQTENLDRVLRRIETTNHWKDFKSACEEHFKEFNKLKRDNPSQDELKSYYAKIREAKPKMLQYQWKSDIYELVAVDSPCSK</sequence>
<evidence type="ECO:0000313" key="1">
    <source>
        <dbReference type="EMBL" id="CAB4024610.1"/>
    </source>
</evidence>
<proteinExistence type="predicted"/>
<dbReference type="Proteomes" id="UP001152795">
    <property type="component" value="Unassembled WGS sequence"/>
</dbReference>
<name>A0A6S7J6H7_PARCT</name>
<gene>
    <name evidence="1" type="ORF">PACLA_8A048986</name>
</gene>
<keyword evidence="2" id="KW-1185">Reference proteome</keyword>
<accession>A0A6S7J6H7</accession>
<comment type="caution">
    <text evidence="1">The sequence shown here is derived from an EMBL/GenBank/DDBJ whole genome shotgun (WGS) entry which is preliminary data.</text>
</comment>
<evidence type="ECO:0000313" key="2">
    <source>
        <dbReference type="Proteomes" id="UP001152795"/>
    </source>
</evidence>
<organism evidence="1 2">
    <name type="scientific">Paramuricea clavata</name>
    <name type="common">Red gorgonian</name>
    <name type="synonym">Violescent sea-whip</name>
    <dbReference type="NCBI Taxonomy" id="317549"/>
    <lineage>
        <taxon>Eukaryota</taxon>
        <taxon>Metazoa</taxon>
        <taxon>Cnidaria</taxon>
        <taxon>Anthozoa</taxon>
        <taxon>Octocorallia</taxon>
        <taxon>Malacalcyonacea</taxon>
        <taxon>Plexauridae</taxon>
        <taxon>Paramuricea</taxon>
    </lineage>
</organism>
<dbReference type="EMBL" id="CACRXK020013131">
    <property type="protein sequence ID" value="CAB4024610.1"/>
    <property type="molecule type" value="Genomic_DNA"/>
</dbReference>
<reference evidence="1" key="1">
    <citation type="submission" date="2020-04" db="EMBL/GenBank/DDBJ databases">
        <authorList>
            <person name="Alioto T."/>
            <person name="Alioto T."/>
            <person name="Gomez Garrido J."/>
        </authorList>
    </citation>
    <scope>NUCLEOTIDE SEQUENCE</scope>
    <source>
        <strain evidence="1">A484AB</strain>
    </source>
</reference>
<dbReference type="AlphaFoldDB" id="A0A6S7J6H7"/>